<dbReference type="InterPro" id="IPR050482">
    <property type="entry name" value="Sensor_HK_TwoCompSys"/>
</dbReference>
<protein>
    <submittedName>
        <fullName evidence="7">Tetratricopeptide repeat protein</fullName>
    </submittedName>
</protein>
<gene>
    <name evidence="7" type="ORF">ML462_09315</name>
</gene>
<dbReference type="SUPFAM" id="SSF48452">
    <property type="entry name" value="TPR-like"/>
    <property type="match status" value="1"/>
</dbReference>
<feature type="coiled-coil region" evidence="4">
    <location>
        <begin position="395"/>
        <end position="422"/>
    </location>
</feature>
<keyword evidence="8" id="KW-1185">Reference proteome</keyword>
<dbReference type="PANTHER" id="PTHR24421:SF60">
    <property type="entry name" value="SENSOR HISTIDINE KINASE COMP"/>
    <property type="match status" value="1"/>
</dbReference>
<evidence type="ECO:0000256" key="6">
    <source>
        <dbReference type="SAM" id="SignalP"/>
    </source>
</evidence>
<dbReference type="PANTHER" id="PTHR24421">
    <property type="entry name" value="NITRATE/NITRITE SENSOR PROTEIN NARX-RELATED"/>
    <property type="match status" value="1"/>
</dbReference>
<organism evidence="7 8">
    <name type="scientific">Christiangramia lutea</name>
    <dbReference type="NCBI Taxonomy" id="1607951"/>
    <lineage>
        <taxon>Bacteria</taxon>
        <taxon>Pseudomonadati</taxon>
        <taxon>Bacteroidota</taxon>
        <taxon>Flavobacteriia</taxon>
        <taxon>Flavobacteriales</taxon>
        <taxon>Flavobacteriaceae</taxon>
        <taxon>Christiangramia</taxon>
    </lineage>
</organism>
<dbReference type="Pfam" id="PF13424">
    <property type="entry name" value="TPR_12"/>
    <property type="match status" value="1"/>
</dbReference>
<feature type="chain" id="PRO_5040748677" evidence="6">
    <location>
        <begin position="25"/>
        <end position="641"/>
    </location>
</feature>
<proteinExistence type="predicted"/>
<evidence type="ECO:0000313" key="8">
    <source>
        <dbReference type="Proteomes" id="UP001139226"/>
    </source>
</evidence>
<keyword evidence="2" id="KW-0418">Kinase</keyword>
<evidence type="ECO:0000256" key="2">
    <source>
        <dbReference type="ARBA" id="ARBA00022777"/>
    </source>
</evidence>
<name>A0A9X1V6A9_9FLAO</name>
<keyword evidence="5" id="KW-0812">Transmembrane</keyword>
<dbReference type="GO" id="GO:0000160">
    <property type="term" value="P:phosphorelay signal transduction system"/>
    <property type="evidence" value="ECO:0007669"/>
    <property type="project" value="UniProtKB-KW"/>
</dbReference>
<accession>A0A9X1V6A9</accession>
<keyword evidence="1" id="KW-0808">Transferase</keyword>
<evidence type="ECO:0000256" key="1">
    <source>
        <dbReference type="ARBA" id="ARBA00022679"/>
    </source>
</evidence>
<keyword evidence="6" id="KW-0732">Signal</keyword>
<sequence length="641" mass="74413">MNLRPLLHLFGILCFLLLCSCTHEKMSPDPIQTKQDSSFYYFEKGKNSEGIREKISNFNKALRIIKNEKDTLITDILDYKIYYHNRIKEYDSSLYFSDSLINSATTQKDTGQIAKGYYRKSIVFRSLKKYDQQFENAFRASKFDLAIGDTSSAGRRLSEMAFAQSLTTDYIGAQESGTEALKYLSEEDSSYISNAYNTIATAYRNQGFYQDAVKEWRNALKYATTIRDSLSNLNNIALTLQDQEKYDEALKIFEDIIERSNETNKTSKARFIDNYAYTKWLQDSSAIVIDELLQAVEFRRRENDQNGLLASYDHLSDYYQFKSKRLSRIYADSLLQTAQNTSSKTSQLNALQKLIQLSPSNEIKNLSKIYIQLNDSIRKENIRAKNFFAKIRYDEKQKQEEIRSLEAESSEQRLQTEELKNQTIILSLGGMLILVSSVFGFYYLRQRHEKEKIQEAYKTESRISKKIHDELANDVYNVMGGMQNIAPNHLMDKLEHIYKRTRNISRENSSIHTGDNYLPHLVSTLSSTISENTRLILRGEETIYWNNISQEKKIILYRVLQEIMINMNKHSKARLVAIIFSEEKNSLKIQYTDNGIGVTKTNLKSGNGIQNMENRIFSIKGRLNFEIEQEKGLKIFIQIPI</sequence>
<dbReference type="EMBL" id="JAKVTV010000003">
    <property type="protein sequence ID" value="MCH4823373.1"/>
    <property type="molecule type" value="Genomic_DNA"/>
</dbReference>
<comment type="caution">
    <text evidence="7">The sequence shown here is derived from an EMBL/GenBank/DDBJ whole genome shotgun (WGS) entry which is preliminary data.</text>
</comment>
<dbReference type="InterPro" id="IPR011990">
    <property type="entry name" value="TPR-like_helical_dom_sf"/>
</dbReference>
<reference evidence="7" key="1">
    <citation type="submission" date="2022-03" db="EMBL/GenBank/DDBJ databases">
        <title>Gramella crocea sp. nov., isolated from activated sludge of a seafood processing plant.</title>
        <authorList>
            <person name="Zhang X."/>
        </authorList>
    </citation>
    <scope>NUCLEOTIDE SEQUENCE</scope>
    <source>
        <strain evidence="7">YJ019</strain>
    </source>
</reference>
<keyword evidence="5" id="KW-0472">Membrane</keyword>
<feature type="signal peptide" evidence="6">
    <location>
        <begin position="1"/>
        <end position="24"/>
    </location>
</feature>
<dbReference type="Proteomes" id="UP001139226">
    <property type="component" value="Unassembled WGS sequence"/>
</dbReference>
<evidence type="ECO:0000313" key="7">
    <source>
        <dbReference type="EMBL" id="MCH4823373.1"/>
    </source>
</evidence>
<feature type="transmembrane region" description="Helical" evidence="5">
    <location>
        <begin position="424"/>
        <end position="444"/>
    </location>
</feature>
<keyword evidence="5" id="KW-1133">Transmembrane helix</keyword>
<dbReference type="SMART" id="SM00028">
    <property type="entry name" value="TPR"/>
    <property type="match status" value="2"/>
</dbReference>
<evidence type="ECO:0000256" key="3">
    <source>
        <dbReference type="ARBA" id="ARBA00023012"/>
    </source>
</evidence>
<evidence type="ECO:0000256" key="5">
    <source>
        <dbReference type="SAM" id="Phobius"/>
    </source>
</evidence>
<evidence type="ECO:0000256" key="4">
    <source>
        <dbReference type="SAM" id="Coils"/>
    </source>
</evidence>
<dbReference type="InterPro" id="IPR036890">
    <property type="entry name" value="HATPase_C_sf"/>
</dbReference>
<keyword evidence="3" id="KW-0902">Two-component regulatory system</keyword>
<dbReference type="AlphaFoldDB" id="A0A9X1V6A9"/>
<keyword evidence="4" id="KW-0175">Coiled coil</keyword>
<dbReference type="GO" id="GO:0016301">
    <property type="term" value="F:kinase activity"/>
    <property type="evidence" value="ECO:0007669"/>
    <property type="project" value="UniProtKB-KW"/>
</dbReference>
<dbReference type="PROSITE" id="PS51257">
    <property type="entry name" value="PROKAR_LIPOPROTEIN"/>
    <property type="match status" value="1"/>
</dbReference>
<dbReference type="Gene3D" id="3.30.565.10">
    <property type="entry name" value="Histidine kinase-like ATPase, C-terminal domain"/>
    <property type="match status" value="1"/>
</dbReference>
<dbReference type="SUPFAM" id="SSF55874">
    <property type="entry name" value="ATPase domain of HSP90 chaperone/DNA topoisomerase II/histidine kinase"/>
    <property type="match status" value="1"/>
</dbReference>
<dbReference type="Gene3D" id="1.25.40.10">
    <property type="entry name" value="Tetratricopeptide repeat domain"/>
    <property type="match status" value="1"/>
</dbReference>
<dbReference type="InterPro" id="IPR019734">
    <property type="entry name" value="TPR_rpt"/>
</dbReference>